<keyword evidence="3" id="KW-1185">Reference proteome</keyword>
<name>A0A4Z1FYZ0_9HELO</name>
<feature type="region of interest" description="Disordered" evidence="1">
    <location>
        <begin position="47"/>
        <end position="89"/>
    </location>
</feature>
<protein>
    <submittedName>
        <fullName evidence="2">Uncharacterized protein</fullName>
    </submittedName>
</protein>
<feature type="compositionally biased region" description="Basic and acidic residues" evidence="1">
    <location>
        <begin position="218"/>
        <end position="227"/>
    </location>
</feature>
<sequence length="266" mass="29143">MSQGPKFNKNYHYPYVADQPSPSLNLPMNNKFPASYPIVNAPAPWYSQNFPHPSMNRQSSSAYPPTHAAYSTSASTSNSNISAPQYNQNFSCPSLNLQHSSAYSPSSKSSTYTSASTGNSAAENFVPAATYSRPVPQTHHRVSRPSSTAQDTKRDSGNIRDQEVSGRSNRSISGSSSPTPTSAGSSSRSGRCPRVDGLYETTKYKTKLKPLVPRAARKKETAEKQAVERQSTGRQTAESPTANEEREEIKTPEQWREWQTEGERGG</sequence>
<gene>
    <name evidence="2" type="ORF">BPAE_0050g00300</name>
</gene>
<feature type="compositionally biased region" description="Low complexity" evidence="1">
    <location>
        <begin position="165"/>
        <end position="190"/>
    </location>
</feature>
<accession>A0A4Z1FYZ0</accession>
<evidence type="ECO:0000313" key="2">
    <source>
        <dbReference type="EMBL" id="TGO26941.1"/>
    </source>
</evidence>
<evidence type="ECO:0000313" key="3">
    <source>
        <dbReference type="Proteomes" id="UP000297910"/>
    </source>
</evidence>
<feature type="compositionally biased region" description="Basic and acidic residues" evidence="1">
    <location>
        <begin position="243"/>
        <end position="266"/>
    </location>
</feature>
<feature type="compositionally biased region" description="Low complexity" evidence="1">
    <location>
        <begin position="68"/>
        <end position="83"/>
    </location>
</feature>
<evidence type="ECO:0000256" key="1">
    <source>
        <dbReference type="SAM" id="MobiDB-lite"/>
    </source>
</evidence>
<proteinExistence type="predicted"/>
<comment type="caution">
    <text evidence="2">The sequence shown here is derived from an EMBL/GenBank/DDBJ whole genome shotgun (WGS) entry which is preliminary data.</text>
</comment>
<organism evidence="2 3">
    <name type="scientific">Botrytis paeoniae</name>
    <dbReference type="NCBI Taxonomy" id="278948"/>
    <lineage>
        <taxon>Eukaryota</taxon>
        <taxon>Fungi</taxon>
        <taxon>Dikarya</taxon>
        <taxon>Ascomycota</taxon>
        <taxon>Pezizomycotina</taxon>
        <taxon>Leotiomycetes</taxon>
        <taxon>Helotiales</taxon>
        <taxon>Sclerotiniaceae</taxon>
        <taxon>Botrytis</taxon>
    </lineage>
</organism>
<feature type="compositionally biased region" description="Polar residues" evidence="1">
    <location>
        <begin position="47"/>
        <end position="63"/>
    </location>
</feature>
<feature type="compositionally biased region" description="Basic and acidic residues" evidence="1">
    <location>
        <begin position="151"/>
        <end position="164"/>
    </location>
</feature>
<dbReference type="Proteomes" id="UP000297910">
    <property type="component" value="Unassembled WGS sequence"/>
</dbReference>
<dbReference type="AlphaFoldDB" id="A0A4Z1FYZ0"/>
<dbReference type="EMBL" id="PQXI01000050">
    <property type="protein sequence ID" value="TGO26941.1"/>
    <property type="molecule type" value="Genomic_DNA"/>
</dbReference>
<feature type="region of interest" description="Disordered" evidence="1">
    <location>
        <begin position="128"/>
        <end position="266"/>
    </location>
</feature>
<feature type="compositionally biased region" description="Polar residues" evidence="1">
    <location>
        <begin position="228"/>
        <end position="242"/>
    </location>
</feature>
<reference evidence="2 3" key="1">
    <citation type="submission" date="2017-12" db="EMBL/GenBank/DDBJ databases">
        <title>Comparative genomics of Botrytis spp.</title>
        <authorList>
            <person name="Valero-Jimenez C.A."/>
            <person name="Tapia P."/>
            <person name="Veloso J."/>
            <person name="Silva-Moreno E."/>
            <person name="Staats M."/>
            <person name="Valdes J.H."/>
            <person name="Van Kan J.A.L."/>
        </authorList>
    </citation>
    <scope>NUCLEOTIDE SEQUENCE [LARGE SCALE GENOMIC DNA]</scope>
    <source>
        <strain evidence="2 3">Bp0003</strain>
    </source>
</reference>